<name>A0ACA9UPV9_BIOOC</name>
<dbReference type="EMBL" id="CADEHS020000593">
    <property type="protein sequence ID" value="CAG9955487.1"/>
    <property type="molecule type" value="Genomic_DNA"/>
</dbReference>
<sequence>MIIGSRLTNKMLDELNLSGEDLNLLKKVTKTGYGQKEHAKKHADLMAWDLANCLAQWSNEFYGPFLAPKVEVLVDYDSLEELQNPVNLNLHYHEELVGRTTEEINDYKKLLNQEYRASNREEKTPEGWYNDCISKQREGIKDQDTSVRGLDINSLCKTISAARTVRFMSGSSLRILRQFIEHKVAFKVDCYVQAGTQDFAANLFTNQFNIGLNIEAASFVLREYKQFSSFTVVPSATAQCLRYSLAGLQRVGHECLGKKLLGYNAKVDAEHIASGKYSLEEQFPDEIALMPDLTTFLCVLKKKELGAFITYVEVAYSMEDDLWNGKFEEGKLETSEPQRTKNGRIQEGVILRLKDAEHGIPIYRLPRFFDGFVCEIPVFAAAILTIEIDVLAYQFAVIGTFDTYTENLRRSTTLKGHIGCQSNQLSD</sequence>
<accession>A0ACA9UPV9</accession>
<reference evidence="1" key="1">
    <citation type="submission" date="2020-04" db="EMBL/GenBank/DDBJ databases">
        <authorList>
            <person name="Broberg M."/>
        </authorList>
    </citation>
    <scope>NUCLEOTIDE SEQUENCE</scope>
</reference>
<feature type="non-terminal residue" evidence="1">
    <location>
        <position position="427"/>
    </location>
</feature>
<reference evidence="1" key="2">
    <citation type="submission" date="2021-10" db="EMBL/GenBank/DDBJ databases">
        <authorList>
            <person name="Piombo E."/>
        </authorList>
    </citation>
    <scope>NUCLEOTIDE SEQUENCE</scope>
</reference>
<proteinExistence type="predicted"/>
<evidence type="ECO:0000313" key="2">
    <source>
        <dbReference type="Proteomes" id="UP000836387"/>
    </source>
</evidence>
<keyword evidence="2" id="KW-1185">Reference proteome</keyword>
<protein>
    <submittedName>
        <fullName evidence="1">Uncharacterized protein</fullName>
    </submittedName>
</protein>
<evidence type="ECO:0000313" key="1">
    <source>
        <dbReference type="EMBL" id="CAG9955487.1"/>
    </source>
</evidence>
<organism evidence="1 2">
    <name type="scientific">Clonostachys rosea f. rosea IK726</name>
    <dbReference type="NCBI Taxonomy" id="1349383"/>
    <lineage>
        <taxon>Eukaryota</taxon>
        <taxon>Fungi</taxon>
        <taxon>Dikarya</taxon>
        <taxon>Ascomycota</taxon>
        <taxon>Pezizomycotina</taxon>
        <taxon>Sordariomycetes</taxon>
        <taxon>Hypocreomycetidae</taxon>
        <taxon>Hypocreales</taxon>
        <taxon>Bionectriaceae</taxon>
        <taxon>Clonostachys</taxon>
    </lineage>
</organism>
<dbReference type="Proteomes" id="UP000836387">
    <property type="component" value="Unassembled WGS sequence"/>
</dbReference>
<gene>
    <name evidence="1" type="ORF">CRV2_00019585</name>
</gene>
<comment type="caution">
    <text evidence="1">The sequence shown here is derived from an EMBL/GenBank/DDBJ whole genome shotgun (WGS) entry which is preliminary data.</text>
</comment>